<dbReference type="RefSeq" id="WP_015405367.1">
    <property type="nucleotide sequence ID" value="NC_020304.1"/>
</dbReference>
<gene>
    <name evidence="2" type="ordered locus">UWK_03154</name>
</gene>
<dbReference type="Gene3D" id="2.40.10.220">
    <property type="entry name" value="predicted glycosyltransferase like domains"/>
    <property type="match status" value="1"/>
</dbReference>
<accession>M1P873</accession>
<dbReference type="Proteomes" id="UP000011721">
    <property type="component" value="Chromosome"/>
</dbReference>
<dbReference type="HOGENOM" id="CLU_2057632_0_0_7"/>
<sequence>MNSFTEKRDTTRLLIETEVILLDQKQEKIIGKILNLSASGALIAIEDDLTIGRKYDVSIKLQGDTSNLFIENLVATVVRNEPCCVAVKFSDPMEWLTIFYIYKQKLKVFKNGQLIITDE</sequence>
<dbReference type="KEGG" id="dsf:UWK_03154"/>
<evidence type="ECO:0000259" key="1">
    <source>
        <dbReference type="Pfam" id="PF07238"/>
    </source>
</evidence>
<proteinExistence type="predicted"/>
<dbReference type="EMBL" id="CP003985">
    <property type="protein sequence ID" value="AGF79683.1"/>
    <property type="molecule type" value="Genomic_DNA"/>
</dbReference>
<dbReference type="AlphaFoldDB" id="M1P873"/>
<protein>
    <submittedName>
        <fullName evidence="2">PilZ domain-containing protein</fullName>
    </submittedName>
</protein>
<dbReference type="GO" id="GO:0035438">
    <property type="term" value="F:cyclic-di-GMP binding"/>
    <property type="evidence" value="ECO:0007669"/>
    <property type="project" value="InterPro"/>
</dbReference>
<organism evidence="2 3">
    <name type="scientific">Desulfocapsa sulfexigens (strain DSM 10523 / SB164P1)</name>
    <dbReference type="NCBI Taxonomy" id="1167006"/>
    <lineage>
        <taxon>Bacteria</taxon>
        <taxon>Pseudomonadati</taxon>
        <taxon>Thermodesulfobacteriota</taxon>
        <taxon>Desulfobulbia</taxon>
        <taxon>Desulfobulbales</taxon>
        <taxon>Desulfocapsaceae</taxon>
        <taxon>Desulfocapsa</taxon>
    </lineage>
</organism>
<reference evidence="3" key="1">
    <citation type="journal article" date="2013" name="Stand. Genomic Sci.">
        <title>Complete genome sequence of Desulfocapsa sulfexigens, a marine deltaproteobacterium specialized in disproportionating inorganic sulfur compounds.</title>
        <authorList>
            <person name="Finster K.W."/>
            <person name="Kjeldsen K.U."/>
            <person name="Kube M."/>
            <person name="Reinhardt R."/>
            <person name="Mussmann M."/>
            <person name="Amann R."/>
            <person name="Schreiber L."/>
        </authorList>
    </citation>
    <scope>NUCLEOTIDE SEQUENCE [LARGE SCALE GENOMIC DNA]</scope>
    <source>
        <strain evidence="3">DSM 10523 / SB164P1</strain>
    </source>
</reference>
<evidence type="ECO:0000313" key="2">
    <source>
        <dbReference type="EMBL" id="AGF79683.1"/>
    </source>
</evidence>
<name>M1P873_DESSD</name>
<dbReference type="Pfam" id="PF07238">
    <property type="entry name" value="PilZ"/>
    <property type="match status" value="1"/>
</dbReference>
<keyword evidence="3" id="KW-1185">Reference proteome</keyword>
<dbReference type="OrthoDB" id="5432523at2"/>
<dbReference type="InterPro" id="IPR009875">
    <property type="entry name" value="PilZ_domain"/>
</dbReference>
<evidence type="ECO:0000313" key="3">
    <source>
        <dbReference type="Proteomes" id="UP000011721"/>
    </source>
</evidence>
<feature type="domain" description="PilZ" evidence="1">
    <location>
        <begin position="7"/>
        <end position="91"/>
    </location>
</feature>
<dbReference type="SUPFAM" id="SSF141371">
    <property type="entry name" value="PilZ domain-like"/>
    <property type="match status" value="1"/>
</dbReference>